<gene>
    <name evidence="2" type="ORF">ESZ54_02630</name>
</gene>
<keyword evidence="1" id="KW-0472">Membrane</keyword>
<dbReference type="OrthoDB" id="9780421at2"/>
<dbReference type="RefSeq" id="WP_136136122.1">
    <property type="nucleotide sequence ID" value="NZ_SDGV01000004.1"/>
</dbReference>
<reference evidence="2 3" key="1">
    <citation type="submission" date="2019-01" db="EMBL/GenBank/DDBJ databases">
        <title>Vagococcus silagei sp. nov. isolated from brewer's grain.</title>
        <authorList>
            <person name="Guu J.-R."/>
        </authorList>
    </citation>
    <scope>NUCLEOTIDE SEQUENCE [LARGE SCALE GENOMIC DNA]</scope>
    <source>
        <strain evidence="2 3">2B-2</strain>
    </source>
</reference>
<proteinExistence type="predicted"/>
<keyword evidence="1" id="KW-0812">Transmembrane</keyword>
<feature type="transmembrane region" description="Helical" evidence="1">
    <location>
        <begin position="12"/>
        <end position="33"/>
    </location>
</feature>
<comment type="caution">
    <text evidence="2">The sequence shown here is derived from an EMBL/GenBank/DDBJ whole genome shotgun (WGS) entry which is preliminary data.</text>
</comment>
<evidence type="ECO:0000256" key="1">
    <source>
        <dbReference type="SAM" id="Phobius"/>
    </source>
</evidence>
<sequence length="279" mass="32584">MKTYQKKSSLGKGISLGCGTIFIIIIIFFLFLIRVPNASKKNDTEMVRAFVTDTFHLKKNDVNLSFSTFIKSEAGHYNVTLKFSPDYKKNAFLNDNIKKDKQTFYSPNSPKMRSGYQFGRDYNEDRQVIVSLEDWMDVFGFDDERMNITYFAGKDIRQDLLKEPENIKETYFRLLVTSPKGWGNYLKDYYPPGKIEAPVLAKFEAGKGYFLKIHFSVAEIADRVELPLEPNQDELINQIQKTFSMKNVPNGTYFEVEYLGQILHLWYQDNHFSEIYSYN</sequence>
<dbReference type="AlphaFoldDB" id="A0A4S3B4W4"/>
<accession>A0A4S3B4W4</accession>
<organism evidence="2 3">
    <name type="scientific">Vagococcus silagei</name>
    <dbReference type="NCBI Taxonomy" id="2508885"/>
    <lineage>
        <taxon>Bacteria</taxon>
        <taxon>Bacillati</taxon>
        <taxon>Bacillota</taxon>
        <taxon>Bacilli</taxon>
        <taxon>Lactobacillales</taxon>
        <taxon>Enterococcaceae</taxon>
        <taxon>Vagococcus</taxon>
    </lineage>
</organism>
<keyword evidence="1" id="KW-1133">Transmembrane helix</keyword>
<evidence type="ECO:0000313" key="3">
    <source>
        <dbReference type="Proteomes" id="UP000310506"/>
    </source>
</evidence>
<dbReference type="Proteomes" id="UP000310506">
    <property type="component" value="Unassembled WGS sequence"/>
</dbReference>
<keyword evidence="3" id="KW-1185">Reference proteome</keyword>
<evidence type="ECO:0000313" key="2">
    <source>
        <dbReference type="EMBL" id="THB62121.1"/>
    </source>
</evidence>
<name>A0A4S3B4W4_9ENTE</name>
<protein>
    <submittedName>
        <fullName evidence="2">Uncharacterized protein</fullName>
    </submittedName>
</protein>
<dbReference type="EMBL" id="SDGV01000004">
    <property type="protein sequence ID" value="THB62121.1"/>
    <property type="molecule type" value="Genomic_DNA"/>
</dbReference>